<feature type="compositionally biased region" description="Low complexity" evidence="1">
    <location>
        <begin position="134"/>
        <end position="145"/>
    </location>
</feature>
<organism evidence="2 3">
    <name type="scientific">Pinctada imbricata</name>
    <name type="common">Atlantic pearl-oyster</name>
    <name type="synonym">Pinctada martensii</name>
    <dbReference type="NCBI Taxonomy" id="66713"/>
    <lineage>
        <taxon>Eukaryota</taxon>
        <taxon>Metazoa</taxon>
        <taxon>Spiralia</taxon>
        <taxon>Lophotrochozoa</taxon>
        <taxon>Mollusca</taxon>
        <taxon>Bivalvia</taxon>
        <taxon>Autobranchia</taxon>
        <taxon>Pteriomorphia</taxon>
        <taxon>Pterioida</taxon>
        <taxon>Pterioidea</taxon>
        <taxon>Pteriidae</taxon>
        <taxon>Pinctada</taxon>
    </lineage>
</organism>
<evidence type="ECO:0000313" key="3">
    <source>
        <dbReference type="Proteomes" id="UP001186944"/>
    </source>
</evidence>
<reference evidence="2" key="1">
    <citation type="submission" date="2019-08" db="EMBL/GenBank/DDBJ databases">
        <title>The improved chromosome-level genome for the pearl oyster Pinctada fucata martensii using PacBio sequencing and Hi-C.</title>
        <authorList>
            <person name="Zheng Z."/>
        </authorList>
    </citation>
    <scope>NUCLEOTIDE SEQUENCE</scope>
    <source>
        <strain evidence="2">ZZ-2019</strain>
        <tissue evidence="2">Adductor muscle</tissue>
    </source>
</reference>
<evidence type="ECO:0000313" key="2">
    <source>
        <dbReference type="EMBL" id="KAK3108525.1"/>
    </source>
</evidence>
<dbReference type="Proteomes" id="UP001186944">
    <property type="component" value="Unassembled WGS sequence"/>
</dbReference>
<feature type="region of interest" description="Disordered" evidence="1">
    <location>
        <begin position="272"/>
        <end position="302"/>
    </location>
</feature>
<name>A0AA88YWU6_PINIB</name>
<gene>
    <name evidence="2" type="ORF">FSP39_009861</name>
</gene>
<proteinExistence type="predicted"/>
<keyword evidence="3" id="KW-1185">Reference proteome</keyword>
<dbReference type="EMBL" id="VSWD01000001">
    <property type="protein sequence ID" value="KAK3108525.1"/>
    <property type="molecule type" value="Genomic_DNA"/>
</dbReference>
<dbReference type="AlphaFoldDB" id="A0AA88YWU6"/>
<accession>A0AA88YWU6</accession>
<sequence length="302" mass="34091">MGPLTKIWKTVEDGVAGKTEESPMGLDELLKLLEKTVMLVGQANVACLYERRLNVLSKVFGDVKKARKSISTNEKSFADGTQGKLLGEEYYKVLDKYSKTKKRAREISDSLGPSTSRKRARYTDQQRFPRRQDQGQGQRGFQSQRRPFRAGPSRTARGGKTSSYSNSGKRYVNLLNKVSVVRGNSTIRIRRTDKFGPSTPISRNVFSPSRGEVIPVSSKLGMHHERSCDPGCSFGLQNRICKNSESKCKSPSENVKRELKCHRERNLRITCKESSRNGRISSPRSNSSFQQYFHTSEKRRGG</sequence>
<comment type="caution">
    <text evidence="2">The sequence shown here is derived from an EMBL/GenBank/DDBJ whole genome shotgun (WGS) entry which is preliminary data.</text>
</comment>
<protein>
    <submittedName>
        <fullName evidence="2">Uncharacterized protein</fullName>
    </submittedName>
</protein>
<feature type="region of interest" description="Disordered" evidence="1">
    <location>
        <begin position="102"/>
        <end position="168"/>
    </location>
</feature>
<feature type="compositionally biased region" description="Polar residues" evidence="1">
    <location>
        <begin position="277"/>
        <end position="294"/>
    </location>
</feature>
<evidence type="ECO:0000256" key="1">
    <source>
        <dbReference type="SAM" id="MobiDB-lite"/>
    </source>
</evidence>